<sequence>MSQAVSLHFDASLALCEEKNAIKDAFSRAAATYDQSAAFQRRVGHELMSLLPDWQEKTVLDLGCGTGYFSEQIAKHGAQVIALDLSEQMLEHARARCGDALQYVSGDAESLPFADNSVDVVFTSLALQWCNDLSVPLQEMKRVVRPGGTILFSTLLDGSLYELKQAWSQVDSRQHVNTFLTLKQVNLALAQAGSANHHLECQTLIERYPSALALMKDLKGIGATHLSEGREAGLVGKRTFIQLENTYREFQLEDGFVPATYQVCFGAINND</sequence>
<organism evidence="10 11">
    <name type="scientific">Enterovibrio norvegicus FF-454</name>
    <dbReference type="NCBI Taxonomy" id="1185651"/>
    <lineage>
        <taxon>Bacteria</taxon>
        <taxon>Pseudomonadati</taxon>
        <taxon>Pseudomonadota</taxon>
        <taxon>Gammaproteobacteria</taxon>
        <taxon>Vibrionales</taxon>
        <taxon>Vibrionaceae</taxon>
        <taxon>Enterovibrio</taxon>
    </lineage>
</organism>
<dbReference type="GO" id="GO:0102130">
    <property type="term" value="F:malonyl-CoA methyltransferase activity"/>
    <property type="evidence" value="ECO:0007669"/>
    <property type="project" value="UniProtKB-EC"/>
</dbReference>
<dbReference type="Pfam" id="PF08241">
    <property type="entry name" value="Methyltransf_11"/>
    <property type="match status" value="1"/>
</dbReference>
<dbReference type="GO" id="GO:0009102">
    <property type="term" value="P:biotin biosynthetic process"/>
    <property type="evidence" value="ECO:0007669"/>
    <property type="project" value="UniProtKB-UniRule"/>
</dbReference>
<dbReference type="InterPro" id="IPR050602">
    <property type="entry name" value="Malonyl-ACP_OMT"/>
</dbReference>
<proteinExistence type="inferred from homology"/>
<evidence type="ECO:0000256" key="3">
    <source>
        <dbReference type="ARBA" id="ARBA00012327"/>
    </source>
</evidence>
<dbReference type="NCBIfam" id="TIGR02072">
    <property type="entry name" value="BioC"/>
    <property type="match status" value="1"/>
</dbReference>
<dbReference type="EC" id="2.1.1.197" evidence="3 8"/>
<dbReference type="HAMAP" id="MF_00835">
    <property type="entry name" value="BioC"/>
    <property type="match status" value="1"/>
</dbReference>
<evidence type="ECO:0000256" key="6">
    <source>
        <dbReference type="ARBA" id="ARBA00022691"/>
    </source>
</evidence>
<dbReference type="InterPro" id="IPR013216">
    <property type="entry name" value="Methyltransf_11"/>
</dbReference>
<dbReference type="CDD" id="cd02440">
    <property type="entry name" value="AdoMet_MTases"/>
    <property type="match status" value="1"/>
</dbReference>
<keyword evidence="7 8" id="KW-0093">Biotin biosynthesis</keyword>
<gene>
    <name evidence="8" type="primary">bioC</name>
    <name evidence="10" type="ORF">A1OK_14525</name>
</gene>
<dbReference type="PANTHER" id="PTHR13090:SF1">
    <property type="entry name" value="ARGININE-HYDROXYLASE NDUFAF5, MITOCHONDRIAL"/>
    <property type="match status" value="1"/>
</dbReference>
<evidence type="ECO:0000256" key="7">
    <source>
        <dbReference type="ARBA" id="ARBA00022756"/>
    </source>
</evidence>
<dbReference type="PANTHER" id="PTHR13090">
    <property type="entry name" value="ARGININE-HYDROXYLASE NDUFAF5, MITOCHONDRIAL"/>
    <property type="match status" value="1"/>
</dbReference>
<dbReference type="EMBL" id="AJWN02000089">
    <property type="protein sequence ID" value="OEE59254.1"/>
    <property type="molecule type" value="Genomic_DNA"/>
</dbReference>
<reference evidence="10 11" key="1">
    <citation type="journal article" date="2012" name="Science">
        <title>Ecological populations of bacteria act as socially cohesive units of antibiotic production and resistance.</title>
        <authorList>
            <person name="Cordero O.X."/>
            <person name="Wildschutte H."/>
            <person name="Kirkup B."/>
            <person name="Proehl S."/>
            <person name="Ngo L."/>
            <person name="Hussain F."/>
            <person name="Le Roux F."/>
            <person name="Mincer T."/>
            <person name="Polz M.F."/>
        </authorList>
    </citation>
    <scope>NUCLEOTIDE SEQUENCE [LARGE SCALE GENOMIC DNA]</scope>
    <source>
        <strain evidence="10 11">FF-454</strain>
    </source>
</reference>
<evidence type="ECO:0000313" key="11">
    <source>
        <dbReference type="Proteomes" id="UP000095039"/>
    </source>
</evidence>
<comment type="similarity">
    <text evidence="8">Belongs to the methyltransferase superfamily.</text>
</comment>
<dbReference type="InterPro" id="IPR011814">
    <property type="entry name" value="BioC"/>
</dbReference>
<dbReference type="GO" id="GO:0010340">
    <property type="term" value="F:carboxyl-O-methyltransferase activity"/>
    <property type="evidence" value="ECO:0007669"/>
    <property type="project" value="UniProtKB-UniRule"/>
</dbReference>
<evidence type="ECO:0000256" key="1">
    <source>
        <dbReference type="ARBA" id="ARBA00000852"/>
    </source>
</evidence>
<feature type="domain" description="Methyltransferase type 11" evidence="9">
    <location>
        <begin position="60"/>
        <end position="152"/>
    </location>
</feature>
<accession>A0A1E5C167</accession>
<name>A0A1E5C167_9GAMM</name>
<dbReference type="AlphaFoldDB" id="A0A1E5C167"/>
<dbReference type="SUPFAM" id="SSF53335">
    <property type="entry name" value="S-adenosyl-L-methionine-dependent methyltransferases"/>
    <property type="match status" value="1"/>
</dbReference>
<keyword evidence="6 8" id="KW-0949">S-adenosyl-L-methionine</keyword>
<evidence type="ECO:0000256" key="2">
    <source>
        <dbReference type="ARBA" id="ARBA00004746"/>
    </source>
</evidence>
<evidence type="ECO:0000256" key="4">
    <source>
        <dbReference type="ARBA" id="ARBA00022603"/>
    </source>
</evidence>
<dbReference type="GO" id="GO:0008757">
    <property type="term" value="F:S-adenosylmethionine-dependent methyltransferase activity"/>
    <property type="evidence" value="ECO:0007669"/>
    <property type="project" value="InterPro"/>
</dbReference>
<dbReference type="UniPathway" id="UPA00078"/>
<evidence type="ECO:0000256" key="5">
    <source>
        <dbReference type="ARBA" id="ARBA00022679"/>
    </source>
</evidence>
<dbReference type="Proteomes" id="UP000095039">
    <property type="component" value="Unassembled WGS sequence"/>
</dbReference>
<dbReference type="Gene3D" id="3.40.50.150">
    <property type="entry name" value="Vaccinia Virus protein VP39"/>
    <property type="match status" value="1"/>
</dbReference>
<evidence type="ECO:0000259" key="9">
    <source>
        <dbReference type="Pfam" id="PF08241"/>
    </source>
</evidence>
<comment type="catalytic activity">
    <reaction evidence="1 8">
        <text>malonyl-[ACP] + S-adenosyl-L-methionine = malonyl-[ACP] methyl ester + S-adenosyl-L-homocysteine</text>
        <dbReference type="Rhea" id="RHEA:17105"/>
        <dbReference type="Rhea" id="RHEA-COMP:9623"/>
        <dbReference type="Rhea" id="RHEA-COMP:9954"/>
        <dbReference type="ChEBI" id="CHEBI:57856"/>
        <dbReference type="ChEBI" id="CHEBI:59789"/>
        <dbReference type="ChEBI" id="CHEBI:78449"/>
        <dbReference type="ChEBI" id="CHEBI:78845"/>
        <dbReference type="EC" id="2.1.1.197"/>
    </reaction>
</comment>
<dbReference type="InterPro" id="IPR029063">
    <property type="entry name" value="SAM-dependent_MTases_sf"/>
</dbReference>
<comment type="function">
    <text evidence="8">Converts the free carboxyl group of a malonyl-thioester to its methyl ester by transfer of a methyl group from S-adenosyl-L-methionine (SAM). It allows to synthesize pimeloyl-ACP via the fatty acid synthetic pathway.</text>
</comment>
<comment type="caution">
    <text evidence="10">The sequence shown here is derived from an EMBL/GenBank/DDBJ whole genome shotgun (WGS) entry which is preliminary data.</text>
</comment>
<keyword evidence="5 8" id="KW-0808">Transferase</keyword>
<protein>
    <recommendedName>
        <fullName evidence="3 8">Malonyl-[acyl-carrier protein] O-methyltransferase</fullName>
        <shortName evidence="8">Malonyl-ACP O-methyltransferase</shortName>
        <ecNumber evidence="3 8">2.1.1.197</ecNumber>
    </recommendedName>
    <alternativeName>
        <fullName evidence="8">Biotin synthesis protein BioC</fullName>
    </alternativeName>
</protein>
<evidence type="ECO:0000313" key="10">
    <source>
        <dbReference type="EMBL" id="OEE59254.1"/>
    </source>
</evidence>
<dbReference type="GO" id="GO:0032259">
    <property type="term" value="P:methylation"/>
    <property type="evidence" value="ECO:0007669"/>
    <property type="project" value="UniProtKB-KW"/>
</dbReference>
<keyword evidence="4 8" id="KW-0489">Methyltransferase</keyword>
<comment type="pathway">
    <text evidence="2 8">Cofactor biosynthesis; biotin biosynthesis.</text>
</comment>
<dbReference type="RefSeq" id="WP_016959600.1">
    <property type="nucleotide sequence ID" value="NZ_AJWN02000089.1"/>
</dbReference>
<keyword evidence="11" id="KW-1185">Reference proteome</keyword>
<evidence type="ECO:0000256" key="8">
    <source>
        <dbReference type="HAMAP-Rule" id="MF_00835"/>
    </source>
</evidence>